<protein>
    <submittedName>
        <fullName evidence="3">Uncharacterized protein</fullName>
    </submittedName>
</protein>
<reference evidence="3 4" key="1">
    <citation type="journal article" date="2010" name="Nature">
        <title>The Ectocarpus genome and the independent evolution of multicellularity in brown algae.</title>
        <authorList>
            <person name="Cock J.M."/>
            <person name="Sterck L."/>
            <person name="Rouze P."/>
            <person name="Scornet D."/>
            <person name="Allen A.E."/>
            <person name="Amoutzias G."/>
            <person name="Anthouard V."/>
            <person name="Artiguenave F."/>
            <person name="Aury J.M."/>
            <person name="Badger J.H."/>
            <person name="Beszteri B."/>
            <person name="Billiau K."/>
            <person name="Bonnet E."/>
            <person name="Bothwell J.H."/>
            <person name="Bowler C."/>
            <person name="Boyen C."/>
            <person name="Brownlee C."/>
            <person name="Carrano C.J."/>
            <person name="Charrier B."/>
            <person name="Cho G.Y."/>
            <person name="Coelho S.M."/>
            <person name="Collen J."/>
            <person name="Corre E."/>
            <person name="Da Silva C."/>
            <person name="Delage L."/>
            <person name="Delaroque N."/>
            <person name="Dittami S.M."/>
            <person name="Doulbeau S."/>
            <person name="Elias M."/>
            <person name="Farnham G."/>
            <person name="Gachon C.M."/>
            <person name="Gschloessl B."/>
            <person name="Heesch S."/>
            <person name="Jabbari K."/>
            <person name="Jubin C."/>
            <person name="Kawai H."/>
            <person name="Kimura K."/>
            <person name="Kloareg B."/>
            <person name="Kupper F.C."/>
            <person name="Lang D."/>
            <person name="Le Bail A."/>
            <person name="Leblanc C."/>
            <person name="Lerouge P."/>
            <person name="Lohr M."/>
            <person name="Lopez P.J."/>
            <person name="Martens C."/>
            <person name="Maumus F."/>
            <person name="Michel G."/>
            <person name="Miranda-Saavedra D."/>
            <person name="Morales J."/>
            <person name="Moreau H."/>
            <person name="Motomura T."/>
            <person name="Nagasato C."/>
            <person name="Napoli C.A."/>
            <person name="Nelson D.R."/>
            <person name="Nyvall-Collen P."/>
            <person name="Peters A.F."/>
            <person name="Pommier C."/>
            <person name="Potin P."/>
            <person name="Poulain J."/>
            <person name="Quesneville H."/>
            <person name="Read B."/>
            <person name="Rensing S.A."/>
            <person name="Ritter A."/>
            <person name="Rousvoal S."/>
            <person name="Samanta M."/>
            <person name="Samson G."/>
            <person name="Schroeder D.C."/>
            <person name="Segurens B."/>
            <person name="Strittmatter M."/>
            <person name="Tonon T."/>
            <person name="Tregear J.W."/>
            <person name="Valentin K."/>
            <person name="von Dassow P."/>
            <person name="Yamagishi T."/>
            <person name="Van de Peer Y."/>
            <person name="Wincker P."/>
        </authorList>
    </citation>
    <scope>NUCLEOTIDE SEQUENCE [LARGE SCALE GENOMIC DNA]</scope>
    <source>
        <strain evidence="4">Ec32 / CCAP1310/4</strain>
    </source>
</reference>
<feature type="compositionally biased region" description="Low complexity" evidence="1">
    <location>
        <begin position="82"/>
        <end position="104"/>
    </location>
</feature>
<sequence>MAAGADGKMILAGYTDGSWEDGANLGADDFLAVMLNTIATTPAPSSPGGDTVGGPTAAPSTPAAATPATSSPGGDAIGGPTGAPSLPATTTPGTSSASDSPTGGLTAAPLSDGSASSTAPIIAGALSTAAFVALSAVGFLLRRRRAAKKNGADGEDPHVLPLDGLEDGRQHEVSLSKSAVIDGGGNPTLHQENHSPPANHVKSVEAAASGGGAAATLNTSQPIDAGKVAGVALADGSAEDYLAKQHFVVATTSTADASTLDRAAVAGIFGEEAEFWADGPKPASSAAGRRGSCSDVGVGRAVMNAAQELAQRCQIPGVSEAAAMVSILVNLVTDSRDSNNKGDATLKQCRSVVMALERAATVAGEMTSRERRK</sequence>
<dbReference type="Proteomes" id="UP000002630">
    <property type="component" value="Unassembled WGS sequence"/>
</dbReference>
<name>D7FP04_ECTSI</name>
<dbReference type="EMBL" id="FN649760">
    <property type="protein sequence ID" value="CBJ34270.1"/>
    <property type="molecule type" value="Genomic_DNA"/>
</dbReference>
<evidence type="ECO:0000313" key="3">
    <source>
        <dbReference type="EMBL" id="CBJ34270.1"/>
    </source>
</evidence>
<organism evidence="3 4">
    <name type="scientific">Ectocarpus siliculosus</name>
    <name type="common">Brown alga</name>
    <name type="synonym">Conferva siliculosa</name>
    <dbReference type="NCBI Taxonomy" id="2880"/>
    <lineage>
        <taxon>Eukaryota</taxon>
        <taxon>Sar</taxon>
        <taxon>Stramenopiles</taxon>
        <taxon>Ochrophyta</taxon>
        <taxon>PX clade</taxon>
        <taxon>Phaeophyceae</taxon>
        <taxon>Ectocarpales</taxon>
        <taxon>Ectocarpaceae</taxon>
        <taxon>Ectocarpus</taxon>
    </lineage>
</organism>
<evidence type="ECO:0000313" key="4">
    <source>
        <dbReference type="Proteomes" id="UP000002630"/>
    </source>
</evidence>
<keyword evidence="2" id="KW-0472">Membrane</keyword>
<keyword evidence="2" id="KW-1133">Transmembrane helix</keyword>
<feature type="region of interest" description="Disordered" evidence="1">
    <location>
        <begin position="41"/>
        <end position="116"/>
    </location>
</feature>
<evidence type="ECO:0000256" key="2">
    <source>
        <dbReference type="SAM" id="Phobius"/>
    </source>
</evidence>
<gene>
    <name evidence="3" type="ORF">Esi_1836_0001</name>
</gene>
<accession>D7FP04</accession>
<proteinExistence type="predicted"/>
<dbReference type="AlphaFoldDB" id="D7FP04"/>
<evidence type="ECO:0000256" key="1">
    <source>
        <dbReference type="SAM" id="MobiDB-lite"/>
    </source>
</evidence>
<keyword evidence="2" id="KW-0812">Transmembrane</keyword>
<feature type="compositionally biased region" description="Low complexity" evidence="1">
    <location>
        <begin position="53"/>
        <end position="74"/>
    </location>
</feature>
<keyword evidence="4" id="KW-1185">Reference proteome</keyword>
<feature type="transmembrane region" description="Helical" evidence="2">
    <location>
        <begin position="121"/>
        <end position="141"/>
    </location>
</feature>
<dbReference type="InParanoid" id="D7FP04"/>